<reference evidence="1 2" key="1">
    <citation type="submission" date="2019-09" db="EMBL/GenBank/DDBJ databases">
        <title>Whole-genome sequence of the purple sulfur bacterium Thiohalocapsa marina DSM 19078.</title>
        <authorList>
            <person name="Kyndt J.A."/>
            <person name="Meyer T.E."/>
        </authorList>
    </citation>
    <scope>NUCLEOTIDE SEQUENCE [LARGE SCALE GENOMIC DNA]</scope>
    <source>
        <strain evidence="1 2">DSM 19078</strain>
    </source>
</reference>
<accession>A0A5M8FKE0</accession>
<evidence type="ECO:0000313" key="1">
    <source>
        <dbReference type="EMBL" id="KAA6185383.1"/>
    </source>
</evidence>
<protein>
    <submittedName>
        <fullName evidence="1">Uncharacterized protein</fullName>
    </submittedName>
</protein>
<comment type="caution">
    <text evidence="1">The sequence shown here is derived from an EMBL/GenBank/DDBJ whole genome shotgun (WGS) entry which is preliminary data.</text>
</comment>
<dbReference type="OrthoDB" id="8557243at2"/>
<dbReference type="EMBL" id="VWXX01000010">
    <property type="protein sequence ID" value="KAA6185383.1"/>
    <property type="molecule type" value="Genomic_DNA"/>
</dbReference>
<organism evidence="1 2">
    <name type="scientific">Thiohalocapsa marina</name>
    <dbReference type="NCBI Taxonomy" id="424902"/>
    <lineage>
        <taxon>Bacteria</taxon>
        <taxon>Pseudomonadati</taxon>
        <taxon>Pseudomonadota</taxon>
        <taxon>Gammaproteobacteria</taxon>
        <taxon>Chromatiales</taxon>
        <taxon>Chromatiaceae</taxon>
        <taxon>Thiohalocapsa</taxon>
    </lineage>
</organism>
<name>A0A5M8FKE0_9GAMM</name>
<proteinExistence type="predicted"/>
<sequence>MRLFHSIFGAHHHPAAYPASLVDLAIERAVDATDARLRLLAGYRKQLRRPVMAAIDHVIALVDAIGEPVPTGIRGYADEPRLAAVFASPADMLERLGSDQALADLLSDSATAAAERLPQRPAPRFAHHSVAVPVAGTGKGLMGQGGGNDDDPGQETNHVFALLLCKRSERTVLGVDLVDDRITRDVRQVAVSFDRHRLLDPMLSETEHRRHLKRRGFDHLLTLALTRMAEVQVEEADLLRQRDLLRRKRAALQRGGWSFEAGDAGRPDPAALQTELEAITQRLSALGADNNLLRTHLRIVVEVLQDAPQQLWAEPLTLSLDAMNIQRDANDASARHVHLWELCTAAGRRETMLPLNIPVAELPAHEDLVTAARRYLY</sequence>
<evidence type="ECO:0000313" key="2">
    <source>
        <dbReference type="Proteomes" id="UP000322981"/>
    </source>
</evidence>
<dbReference type="AlphaFoldDB" id="A0A5M8FKE0"/>
<dbReference type="RefSeq" id="WP_150092525.1">
    <property type="nucleotide sequence ID" value="NZ_JBFUOH010000125.1"/>
</dbReference>
<dbReference type="Proteomes" id="UP000322981">
    <property type="component" value="Unassembled WGS sequence"/>
</dbReference>
<gene>
    <name evidence="1" type="ORF">F2Q65_08895</name>
</gene>
<keyword evidence="2" id="KW-1185">Reference proteome</keyword>